<name>A0ABD1ZFF0_9MARC</name>
<gene>
    <name evidence="1" type="ORF">R1flu_017843</name>
</gene>
<evidence type="ECO:0000313" key="1">
    <source>
        <dbReference type="EMBL" id="KAL2649715.1"/>
    </source>
</evidence>
<sequence length="125" mass="14445">MKPTHDLNTQRREMPLRAKRQHPLVALRSLTRVPSICLFPTACYNYWCPADRATTTLKAEESRHIVKFMDNTWSSVLPRSKRSILPTAAAWCYFAAAGWLVGFKRPQIQVVALGWRLGLYRSSRR</sequence>
<protein>
    <submittedName>
        <fullName evidence="1">Uncharacterized protein</fullName>
    </submittedName>
</protein>
<dbReference type="AlphaFoldDB" id="A0ABD1ZFF0"/>
<reference evidence="1 2" key="1">
    <citation type="submission" date="2024-09" db="EMBL/GenBank/DDBJ databases">
        <title>Chromosome-scale assembly of Riccia fluitans.</title>
        <authorList>
            <person name="Paukszto L."/>
            <person name="Sawicki J."/>
            <person name="Karawczyk K."/>
            <person name="Piernik-Szablinska J."/>
            <person name="Szczecinska M."/>
            <person name="Mazdziarz M."/>
        </authorList>
    </citation>
    <scope>NUCLEOTIDE SEQUENCE [LARGE SCALE GENOMIC DNA]</scope>
    <source>
        <strain evidence="1">Rf_01</strain>
        <tissue evidence="1">Aerial parts of the thallus</tissue>
    </source>
</reference>
<dbReference type="Proteomes" id="UP001605036">
    <property type="component" value="Unassembled WGS sequence"/>
</dbReference>
<comment type="caution">
    <text evidence="1">The sequence shown here is derived from an EMBL/GenBank/DDBJ whole genome shotgun (WGS) entry which is preliminary data.</text>
</comment>
<evidence type="ECO:0000313" key="2">
    <source>
        <dbReference type="Proteomes" id="UP001605036"/>
    </source>
</evidence>
<accession>A0ABD1ZFF0</accession>
<proteinExistence type="predicted"/>
<keyword evidence="2" id="KW-1185">Reference proteome</keyword>
<organism evidence="1 2">
    <name type="scientific">Riccia fluitans</name>
    <dbReference type="NCBI Taxonomy" id="41844"/>
    <lineage>
        <taxon>Eukaryota</taxon>
        <taxon>Viridiplantae</taxon>
        <taxon>Streptophyta</taxon>
        <taxon>Embryophyta</taxon>
        <taxon>Marchantiophyta</taxon>
        <taxon>Marchantiopsida</taxon>
        <taxon>Marchantiidae</taxon>
        <taxon>Marchantiales</taxon>
        <taxon>Ricciaceae</taxon>
        <taxon>Riccia</taxon>
    </lineage>
</organism>
<dbReference type="EMBL" id="JBHFFA010000001">
    <property type="protein sequence ID" value="KAL2649715.1"/>
    <property type="molecule type" value="Genomic_DNA"/>
</dbReference>